<evidence type="ECO:0000313" key="1">
    <source>
        <dbReference type="EMBL" id="CCK73632.1"/>
    </source>
</evidence>
<dbReference type="AlphaFoldDB" id="J7RTR7"/>
<reference evidence="1" key="1">
    <citation type="submission" date="2012-08" db="EMBL/GenBank/DDBJ databases">
        <title>Recombinational switching of the Clostridium difficile S-layer and a novel glycosylation gene cluster revealed by large scale whole genome sequencing.</title>
        <authorList>
            <person name="Dingle K.E."/>
            <person name="Didelot X."/>
            <person name="Ansari M.A."/>
            <person name="Eyre D.W."/>
            <person name="Vaughan A."/>
            <person name="Griffiths D."/>
            <person name="Ip C.L.C."/>
            <person name="Batty E.M."/>
            <person name="Bowden R."/>
            <person name="Jolley K.A."/>
            <person name="Hood D.W."/>
            <person name="Fawley W.N."/>
            <person name="Walker A.S."/>
            <person name="Peto T.E."/>
            <person name="Wilcox M.H."/>
            <person name="Crook D.W."/>
        </authorList>
    </citation>
    <scope>NUCLEOTIDE SEQUENCE</scope>
    <source>
        <strain evidence="1">Ox1523</strain>
    </source>
</reference>
<protein>
    <submittedName>
        <fullName evidence="1">Putative phosphogluconolactonase, provisional</fullName>
    </submittedName>
</protein>
<reference evidence="1" key="2">
    <citation type="submission" date="2012-08" db="EMBL/GenBank/DDBJ databases">
        <authorList>
            <person name="Batty E."/>
        </authorList>
    </citation>
    <scope>NUCLEOTIDE SEQUENCE</scope>
    <source>
        <strain evidence="1">Ox1523</strain>
    </source>
</reference>
<dbReference type="InterPro" id="IPR011042">
    <property type="entry name" value="6-blade_b-propeller_TolB-like"/>
</dbReference>
<dbReference type="RefSeq" id="WP_021376163.1">
    <property type="nucleotide sequence ID" value="NZ_CP126072.1"/>
</dbReference>
<dbReference type="SUPFAM" id="SSF63825">
    <property type="entry name" value="YWTD domain"/>
    <property type="match status" value="1"/>
</dbReference>
<accession>J7RTR7</accession>
<dbReference type="EMBL" id="HE980331">
    <property type="protein sequence ID" value="CCK73632.1"/>
    <property type="molecule type" value="Genomic_DNA"/>
</dbReference>
<organism evidence="1">
    <name type="scientific">Clostridioides difficile</name>
    <name type="common">Peptoclostridium difficile</name>
    <dbReference type="NCBI Taxonomy" id="1496"/>
    <lineage>
        <taxon>Bacteria</taxon>
        <taxon>Bacillati</taxon>
        <taxon>Bacillota</taxon>
        <taxon>Clostridia</taxon>
        <taxon>Peptostreptococcales</taxon>
        <taxon>Peptostreptococcaceae</taxon>
        <taxon>Clostridioides</taxon>
    </lineage>
</organism>
<gene>
    <name evidence="1" type="primary">ORF15</name>
</gene>
<sequence length="307" mass="36060">MLFLGAWSKMNSWRDTLYTPTSIEKIDDLYFIVDCWQHRVIYNDNLSDKISNWKTLSDNLEGPHSIASDKEVFLVDNTEKNEIQVFKRKEDNFILTQTIQNVGKRPHKIIYDKNTNLFYSIASTSQDIVVLENINGNVRVKQKTRLDFLDGSYIRSISIIEDKMYFLPGPNKVICTDYKSGKFNVISEYKLPKALEAINHLYKIDNYYYISLYTMGENPNEPKLVRFKNFNELQNNEYEDLTKKLNIKGVPYFFSEFDGKVFFTEIDSYSEIKSFKVNNDNIDSIVNYYDSGKPSKESIERKKSILR</sequence>
<name>J7RTR7_CLODI</name>
<proteinExistence type="predicted"/>
<dbReference type="Gene3D" id="2.120.10.30">
    <property type="entry name" value="TolB, C-terminal domain"/>
    <property type="match status" value="1"/>
</dbReference>